<evidence type="ECO:0000313" key="7">
    <source>
        <dbReference type="EMBL" id="SFV75019.1"/>
    </source>
</evidence>
<feature type="transmembrane region" description="Helical" evidence="4">
    <location>
        <begin position="125"/>
        <end position="144"/>
    </location>
</feature>
<dbReference type="EC" id="6.3.2.10" evidence="7"/>
<evidence type="ECO:0000256" key="1">
    <source>
        <dbReference type="ARBA" id="ARBA00022598"/>
    </source>
</evidence>
<keyword evidence="4" id="KW-0472">Membrane</keyword>
<protein>
    <submittedName>
        <fullName evidence="7">UDP-N-acetylmuramoylalanyl-D-glutamyl-2,6-diaminopimelate--D-alanyl-D-alanine ligase</fullName>
        <ecNumber evidence="7">6.3.2.10</ecNumber>
    </submittedName>
</protein>
<dbReference type="Pfam" id="PF02875">
    <property type="entry name" value="Mur_ligase_C"/>
    <property type="match status" value="1"/>
</dbReference>
<dbReference type="PROSITE" id="PS01095">
    <property type="entry name" value="GH18_1"/>
    <property type="match status" value="1"/>
</dbReference>
<dbReference type="GO" id="GO:0005975">
    <property type="term" value="P:carbohydrate metabolic process"/>
    <property type="evidence" value="ECO:0007669"/>
    <property type="project" value="InterPro"/>
</dbReference>
<dbReference type="SUPFAM" id="SSF53623">
    <property type="entry name" value="MurD-like peptide ligases, catalytic domain"/>
    <property type="match status" value="1"/>
</dbReference>
<dbReference type="SUPFAM" id="SSF53244">
    <property type="entry name" value="MurD-like peptide ligases, peptide-binding domain"/>
    <property type="match status" value="1"/>
</dbReference>
<keyword evidence="4" id="KW-0812">Transmembrane</keyword>
<keyword evidence="2" id="KW-0547">Nucleotide-binding</keyword>
<dbReference type="GO" id="GO:0004553">
    <property type="term" value="F:hydrolase activity, hydrolyzing O-glycosyl compounds"/>
    <property type="evidence" value="ECO:0007669"/>
    <property type="project" value="InterPro"/>
</dbReference>
<feature type="domain" description="Mur ligase central" evidence="6">
    <location>
        <begin position="166"/>
        <end position="338"/>
    </location>
</feature>
<feature type="transmembrane region" description="Helical" evidence="4">
    <location>
        <begin position="45"/>
        <end position="62"/>
    </location>
</feature>
<gene>
    <name evidence="7" type="ORF">MNB_SM-3-916</name>
</gene>
<dbReference type="InterPro" id="IPR036565">
    <property type="entry name" value="Mur-like_cat_sf"/>
</dbReference>
<dbReference type="InterPro" id="IPR051046">
    <property type="entry name" value="MurCDEF_CellWall_CoF430Synth"/>
</dbReference>
<dbReference type="GO" id="GO:0047480">
    <property type="term" value="F:UDP-N-acetylmuramoyl-tripeptide-D-alanyl-D-alanine ligase activity"/>
    <property type="evidence" value="ECO:0007669"/>
    <property type="project" value="UniProtKB-EC"/>
</dbReference>
<evidence type="ECO:0000256" key="2">
    <source>
        <dbReference type="ARBA" id="ARBA00022741"/>
    </source>
</evidence>
<evidence type="ECO:0000256" key="4">
    <source>
        <dbReference type="SAM" id="Phobius"/>
    </source>
</evidence>
<dbReference type="InterPro" id="IPR001579">
    <property type="entry name" value="Glyco_hydro_18_chit_AS"/>
</dbReference>
<feature type="domain" description="Mur ligase C-terminal" evidence="5">
    <location>
        <begin position="362"/>
        <end position="475"/>
    </location>
</feature>
<dbReference type="PANTHER" id="PTHR43024">
    <property type="entry name" value="UDP-N-ACETYLMURAMOYL-TRIPEPTIDE--D-ALANYL-D-ALANINE LIGASE"/>
    <property type="match status" value="1"/>
</dbReference>
<dbReference type="PANTHER" id="PTHR43024:SF1">
    <property type="entry name" value="UDP-N-ACETYLMURAMOYL-TRIPEPTIDE--D-ALANYL-D-ALANINE LIGASE"/>
    <property type="match status" value="1"/>
</dbReference>
<dbReference type="GO" id="GO:0005524">
    <property type="term" value="F:ATP binding"/>
    <property type="evidence" value="ECO:0007669"/>
    <property type="project" value="UniProtKB-KW"/>
</dbReference>
<organism evidence="7">
    <name type="scientific">hydrothermal vent metagenome</name>
    <dbReference type="NCBI Taxonomy" id="652676"/>
    <lineage>
        <taxon>unclassified sequences</taxon>
        <taxon>metagenomes</taxon>
        <taxon>ecological metagenomes</taxon>
    </lineage>
</organism>
<feature type="transmembrane region" description="Helical" evidence="4">
    <location>
        <begin position="97"/>
        <end position="119"/>
    </location>
</feature>
<evidence type="ECO:0000259" key="6">
    <source>
        <dbReference type="Pfam" id="PF08245"/>
    </source>
</evidence>
<accession>A0A1W1D315</accession>
<proteinExistence type="predicted"/>
<keyword evidence="4" id="KW-1133">Transmembrane helix</keyword>
<dbReference type="InterPro" id="IPR004101">
    <property type="entry name" value="Mur_ligase_C"/>
</dbReference>
<dbReference type="EMBL" id="FPHP01000012">
    <property type="protein sequence ID" value="SFV75019.1"/>
    <property type="molecule type" value="Genomic_DNA"/>
</dbReference>
<sequence>MQIYDILIPLVTNIALVLVLGWYLIINLQWYDYKISRVILKHHKVHWHILYFIIPFIAYYTTGKFFPIFFIFAVIPAFVIWYKNLDKKLVFTWRVKRFFILLLSLTLFQDILCTVKRASCHHYGVFIPLVLTYFGSMMIEKFLFLTYKKEAKKKLESIKDLQIIAVTGSYGKTSIKNFLAQILSNKFRTYATPRSVNTIRGIVGDINNSLPQDTQIYICEAGARERGDIYEIATFVEPQIAVVGKVGEAHIEYFQSLDNIIATKLEIMQSPRLQKAFIHTSVTDEPHPKVTFFGDEVTNVNATLDGIDFDLELDGEVLQCHTDILGAFQTINIAVSAKIAKEFGMSNEEIVQAIQQLKPVEHRLQLIKVGGKIILDDGYNGNIDGMLEAIRLCSLHNGRKVIVTPGLVESSEELNKKLIEAINEVFDMVIVTGDLNADIFQKYLKISATIMLQDKSKLTDILAKQTKAGDIILFANDAPNFI</sequence>
<dbReference type="AlphaFoldDB" id="A0A1W1D315"/>
<keyword evidence="3" id="KW-0067">ATP-binding</keyword>
<keyword evidence="1 7" id="KW-0436">Ligase</keyword>
<dbReference type="Pfam" id="PF08245">
    <property type="entry name" value="Mur_ligase_M"/>
    <property type="match status" value="1"/>
</dbReference>
<dbReference type="Gene3D" id="3.90.190.20">
    <property type="entry name" value="Mur ligase, C-terminal domain"/>
    <property type="match status" value="1"/>
</dbReference>
<evidence type="ECO:0000259" key="5">
    <source>
        <dbReference type="Pfam" id="PF02875"/>
    </source>
</evidence>
<dbReference type="InterPro" id="IPR036615">
    <property type="entry name" value="Mur_ligase_C_dom_sf"/>
</dbReference>
<evidence type="ECO:0000256" key="3">
    <source>
        <dbReference type="ARBA" id="ARBA00022840"/>
    </source>
</evidence>
<dbReference type="InterPro" id="IPR013221">
    <property type="entry name" value="Mur_ligase_cen"/>
</dbReference>
<feature type="transmembrane region" description="Helical" evidence="4">
    <location>
        <begin position="6"/>
        <end position="25"/>
    </location>
</feature>
<reference evidence="7" key="1">
    <citation type="submission" date="2016-10" db="EMBL/GenBank/DDBJ databases">
        <authorList>
            <person name="de Groot N.N."/>
        </authorList>
    </citation>
    <scope>NUCLEOTIDE SEQUENCE</scope>
</reference>
<name>A0A1W1D315_9ZZZZ</name>
<dbReference type="Gene3D" id="3.40.1190.10">
    <property type="entry name" value="Mur-like, catalytic domain"/>
    <property type="match status" value="1"/>
</dbReference>